<dbReference type="Proteomes" id="UP000518300">
    <property type="component" value="Unassembled WGS sequence"/>
</dbReference>
<dbReference type="Gene3D" id="1.10.3210.10">
    <property type="entry name" value="Hypothetical protein af1432"/>
    <property type="match status" value="1"/>
</dbReference>
<evidence type="ECO:0000259" key="1">
    <source>
        <dbReference type="Pfam" id="PF01966"/>
    </source>
</evidence>
<dbReference type="SUPFAM" id="SSF109604">
    <property type="entry name" value="HD-domain/PDEase-like"/>
    <property type="match status" value="1"/>
</dbReference>
<gene>
    <name evidence="2" type="ORF">HG543_48355</name>
</gene>
<accession>A0A848LYB9</accession>
<protein>
    <submittedName>
        <fullName evidence="2">HD domain-containing protein</fullName>
    </submittedName>
</protein>
<dbReference type="CDD" id="cd00077">
    <property type="entry name" value="HDc"/>
    <property type="match status" value="1"/>
</dbReference>
<organism evidence="2 3">
    <name type="scientific">Pyxidicoccus fallax</name>
    <dbReference type="NCBI Taxonomy" id="394095"/>
    <lineage>
        <taxon>Bacteria</taxon>
        <taxon>Pseudomonadati</taxon>
        <taxon>Myxococcota</taxon>
        <taxon>Myxococcia</taxon>
        <taxon>Myxococcales</taxon>
        <taxon>Cystobacterineae</taxon>
        <taxon>Myxococcaceae</taxon>
        <taxon>Pyxidicoccus</taxon>
    </lineage>
</organism>
<dbReference type="RefSeq" id="WP_169351747.1">
    <property type="nucleotide sequence ID" value="NZ_JABBJJ010000447.1"/>
</dbReference>
<dbReference type="Pfam" id="PF01966">
    <property type="entry name" value="HD"/>
    <property type="match status" value="1"/>
</dbReference>
<evidence type="ECO:0000313" key="2">
    <source>
        <dbReference type="EMBL" id="NMO22619.1"/>
    </source>
</evidence>
<reference evidence="2 3" key="1">
    <citation type="submission" date="2020-04" db="EMBL/GenBank/DDBJ databases">
        <title>Draft genome of Pyxidicoccus fallax type strain.</title>
        <authorList>
            <person name="Whitworth D.E."/>
        </authorList>
    </citation>
    <scope>NUCLEOTIDE SEQUENCE [LARGE SCALE GENOMIC DNA]</scope>
    <source>
        <strain evidence="2 3">DSM 14698</strain>
    </source>
</reference>
<feature type="domain" description="HD" evidence="1">
    <location>
        <begin position="35"/>
        <end position="122"/>
    </location>
</feature>
<dbReference type="AlphaFoldDB" id="A0A848LYB9"/>
<sequence>MPRSPAEALALLASLGASPWLVRHHELVLEAADLLTRRLAGELKVSFAREEVLLGAALHDAGKVLHPSEMSEPGHQHEPAGQELLLSRGVPPWLARICVTHAAWRRDDLKLEELLVALADTLWKGSRVPELESRVMQRIAELTGQQAWQVFDRLDAICEAVAADGPERLERSRVGSD</sequence>
<comment type="caution">
    <text evidence="2">The sequence shown here is derived from an EMBL/GenBank/DDBJ whole genome shotgun (WGS) entry which is preliminary data.</text>
</comment>
<dbReference type="InterPro" id="IPR006674">
    <property type="entry name" value="HD_domain"/>
</dbReference>
<dbReference type="EMBL" id="JABBJJ010000447">
    <property type="protein sequence ID" value="NMO22619.1"/>
    <property type="molecule type" value="Genomic_DNA"/>
</dbReference>
<name>A0A848LYB9_9BACT</name>
<evidence type="ECO:0000313" key="3">
    <source>
        <dbReference type="Proteomes" id="UP000518300"/>
    </source>
</evidence>
<proteinExistence type="predicted"/>
<keyword evidence="3" id="KW-1185">Reference proteome</keyword>
<dbReference type="InterPro" id="IPR003607">
    <property type="entry name" value="HD/PDEase_dom"/>
</dbReference>